<feature type="transmembrane region" description="Helical" evidence="1">
    <location>
        <begin position="108"/>
        <end position="128"/>
    </location>
</feature>
<feature type="transmembrane region" description="Helical" evidence="1">
    <location>
        <begin position="65"/>
        <end position="88"/>
    </location>
</feature>
<keyword evidence="1" id="KW-0812">Transmembrane</keyword>
<dbReference type="Proteomes" id="UP000002593">
    <property type="component" value="Chromosome"/>
</dbReference>
<keyword evidence="3" id="KW-1185">Reference proteome</keyword>
<gene>
    <name evidence="2" type="ordered locus">Hbut_1227</name>
</gene>
<dbReference type="AlphaFoldDB" id="A2BM48"/>
<dbReference type="GeneID" id="4782700"/>
<evidence type="ECO:0000313" key="2">
    <source>
        <dbReference type="EMBL" id="ABM81059.1"/>
    </source>
</evidence>
<dbReference type="KEGG" id="hbu:Hbut_1227"/>
<dbReference type="HOGENOM" id="CLU_1943833_0_0_2"/>
<feature type="transmembrane region" description="Helical" evidence="1">
    <location>
        <begin position="6"/>
        <end position="25"/>
    </location>
</feature>
<evidence type="ECO:0000256" key="1">
    <source>
        <dbReference type="SAM" id="Phobius"/>
    </source>
</evidence>
<proteinExistence type="predicted"/>
<keyword evidence="1" id="KW-0472">Membrane</keyword>
<reference evidence="2 3" key="1">
    <citation type="journal article" date="2007" name="Archaea">
        <title>The genome of Hyperthermus butylicus: a sulfur-reducing, peptide fermenting, neutrophilic Crenarchaeote growing up to 108 degrees C.</title>
        <authorList>
            <person name="Brugger K."/>
            <person name="Chen L."/>
            <person name="Stark M."/>
            <person name="Zibat A."/>
            <person name="Redder P."/>
            <person name="Ruepp A."/>
            <person name="Awayez M."/>
            <person name="She Q."/>
            <person name="Garrett R.A."/>
            <person name="Klenk H.P."/>
        </authorList>
    </citation>
    <scope>NUCLEOTIDE SEQUENCE [LARGE SCALE GENOMIC DNA]</scope>
    <source>
        <strain evidence="3">DSM 5456 / JCM 9403 / PLM1-5</strain>
    </source>
</reference>
<protein>
    <submittedName>
        <fullName evidence="2">Uncharacterized protein</fullName>
    </submittedName>
</protein>
<dbReference type="RefSeq" id="WP_011822377.1">
    <property type="nucleotide sequence ID" value="NC_008818.1"/>
</dbReference>
<evidence type="ECO:0000313" key="3">
    <source>
        <dbReference type="Proteomes" id="UP000002593"/>
    </source>
</evidence>
<keyword evidence="1" id="KW-1133">Transmembrane helix</keyword>
<dbReference type="EnsemblBacteria" id="ABM81059">
    <property type="protein sequence ID" value="ABM81059"/>
    <property type="gene ID" value="Hbut_1227"/>
</dbReference>
<dbReference type="EMBL" id="CP000493">
    <property type="protein sequence ID" value="ABM81059.1"/>
    <property type="molecule type" value="Genomic_DNA"/>
</dbReference>
<name>A2BM48_HYPBU</name>
<dbReference type="OrthoDB" id="385430at2157"/>
<sequence length="129" mass="14000">MPNLIALIVESAILGLAYLVLHEALHYAAARILGFGAELAWGSDSFLPSPSVIIHGSPTGWRRLAILYLPYIINAVFILSGMHVVRLIGLLTLPNMLLEEDNDRSLRLPFAVGLQALIIGCVVVLNPCM</sequence>
<organism evidence="2 3">
    <name type="scientific">Hyperthermus butylicus (strain DSM 5456 / JCM 9403 / PLM1-5)</name>
    <dbReference type="NCBI Taxonomy" id="415426"/>
    <lineage>
        <taxon>Archaea</taxon>
        <taxon>Thermoproteota</taxon>
        <taxon>Thermoprotei</taxon>
        <taxon>Desulfurococcales</taxon>
        <taxon>Pyrodictiaceae</taxon>
        <taxon>Hyperthermus</taxon>
    </lineage>
</organism>
<accession>A2BM48</accession>